<organism evidence="4 5">
    <name type="scientific">Alligator sinensis</name>
    <name type="common">Chinese alligator</name>
    <dbReference type="NCBI Taxonomy" id="38654"/>
    <lineage>
        <taxon>Eukaryota</taxon>
        <taxon>Metazoa</taxon>
        <taxon>Chordata</taxon>
        <taxon>Craniata</taxon>
        <taxon>Vertebrata</taxon>
        <taxon>Euteleostomi</taxon>
        <taxon>Archelosauria</taxon>
        <taxon>Archosauria</taxon>
        <taxon>Crocodylia</taxon>
        <taxon>Alligatoridae</taxon>
        <taxon>Alligatorinae</taxon>
        <taxon>Alligator</taxon>
    </lineage>
</organism>
<evidence type="ECO:0000313" key="5">
    <source>
        <dbReference type="RefSeq" id="XP_006032661.1"/>
    </source>
</evidence>
<dbReference type="Gene3D" id="2.60.40.10">
    <property type="entry name" value="Immunoglobulins"/>
    <property type="match status" value="1"/>
</dbReference>
<dbReference type="SUPFAM" id="SSF48726">
    <property type="entry name" value="Immunoglobulin"/>
    <property type="match status" value="1"/>
</dbReference>
<keyword evidence="2" id="KW-0472">Membrane</keyword>
<keyword evidence="2" id="KW-0812">Transmembrane</keyword>
<sequence length="204" mass="22153">MWLCPLLLAMGALQLACSQTRLEGFMGESLSFPALRPVAPDIARIIWFSASRGTHIAEAKPLSREFRTDYDPMLRPRLALHRGNLSLEITALQLSDSGVYQATVDIQSNPTQPQMFDYELIIRVRQLGPPGSTWPPPQEPTTPVGSRARTSTGDPGGTPRPGEDPGHDKSRCGGCSCALKGYVIAAVYGTLLLTVAVVHIKTWS</sequence>
<evidence type="ECO:0000256" key="2">
    <source>
        <dbReference type="SAM" id="Phobius"/>
    </source>
</evidence>
<feature type="chain" id="PRO_5010574856" evidence="3">
    <location>
        <begin position="19"/>
        <end position="204"/>
    </location>
</feature>
<keyword evidence="3" id="KW-0732">Signal</keyword>
<keyword evidence="4" id="KW-1185">Reference proteome</keyword>
<feature type="transmembrane region" description="Helical" evidence="2">
    <location>
        <begin position="181"/>
        <end position="200"/>
    </location>
</feature>
<feature type="region of interest" description="Disordered" evidence="1">
    <location>
        <begin position="129"/>
        <end position="170"/>
    </location>
</feature>
<keyword evidence="2" id="KW-1133">Transmembrane helix</keyword>
<dbReference type="GeneID" id="102388041"/>
<dbReference type="KEGG" id="asn:102388041"/>
<evidence type="ECO:0000256" key="3">
    <source>
        <dbReference type="SAM" id="SignalP"/>
    </source>
</evidence>
<dbReference type="InterPro" id="IPR036179">
    <property type="entry name" value="Ig-like_dom_sf"/>
</dbReference>
<evidence type="ECO:0000256" key="1">
    <source>
        <dbReference type="SAM" id="MobiDB-lite"/>
    </source>
</evidence>
<gene>
    <name evidence="5" type="primary">LOC102388041</name>
</gene>
<proteinExistence type="predicted"/>
<accession>A0A1U7SBG6</accession>
<dbReference type="InParanoid" id="A0A1U7SBG6"/>
<feature type="signal peptide" evidence="3">
    <location>
        <begin position="1"/>
        <end position="18"/>
    </location>
</feature>
<dbReference type="OrthoDB" id="8963224at2759"/>
<feature type="compositionally biased region" description="Basic and acidic residues" evidence="1">
    <location>
        <begin position="161"/>
        <end position="170"/>
    </location>
</feature>
<name>A0A1U7SBG6_ALLSI</name>
<evidence type="ECO:0000313" key="4">
    <source>
        <dbReference type="Proteomes" id="UP000189705"/>
    </source>
</evidence>
<reference evidence="5" key="1">
    <citation type="submission" date="2025-08" db="UniProtKB">
        <authorList>
            <consortium name="RefSeq"/>
        </authorList>
    </citation>
    <scope>IDENTIFICATION</scope>
</reference>
<feature type="compositionally biased region" description="Polar residues" evidence="1">
    <location>
        <begin position="141"/>
        <end position="153"/>
    </location>
</feature>
<dbReference type="RefSeq" id="XP_006032661.1">
    <property type="nucleotide sequence ID" value="XM_006032599.2"/>
</dbReference>
<protein>
    <submittedName>
        <fullName evidence="5">Uncharacterized protein LOC102388041</fullName>
    </submittedName>
</protein>
<dbReference type="Proteomes" id="UP000189705">
    <property type="component" value="Unplaced"/>
</dbReference>
<dbReference type="AlphaFoldDB" id="A0A1U7SBG6"/>
<dbReference type="InterPro" id="IPR013783">
    <property type="entry name" value="Ig-like_fold"/>
</dbReference>